<dbReference type="Pfam" id="PF00689">
    <property type="entry name" value="Cation_ATPase_C"/>
    <property type="match status" value="1"/>
</dbReference>
<dbReference type="NCBIfam" id="TIGR01494">
    <property type="entry name" value="ATPase_P-type"/>
    <property type="match status" value="2"/>
</dbReference>
<organism evidence="21 22">
    <name type="scientific">Pleodorina starrii</name>
    <dbReference type="NCBI Taxonomy" id="330485"/>
    <lineage>
        <taxon>Eukaryota</taxon>
        <taxon>Viridiplantae</taxon>
        <taxon>Chlorophyta</taxon>
        <taxon>core chlorophytes</taxon>
        <taxon>Chlorophyceae</taxon>
        <taxon>CS clade</taxon>
        <taxon>Chlamydomonadales</taxon>
        <taxon>Volvocaceae</taxon>
        <taxon>Pleodorina</taxon>
    </lineage>
</organism>
<evidence type="ECO:0000256" key="12">
    <source>
        <dbReference type="ARBA" id="ARBA00022989"/>
    </source>
</evidence>
<dbReference type="InterPro" id="IPR018303">
    <property type="entry name" value="ATPase_P-typ_P_site"/>
</dbReference>
<dbReference type="Pfam" id="PF13246">
    <property type="entry name" value="Cation_ATPase"/>
    <property type="match status" value="1"/>
</dbReference>
<evidence type="ECO:0000256" key="17">
    <source>
        <dbReference type="SAM" id="MobiDB-lite"/>
    </source>
</evidence>
<keyword evidence="8 16" id="KW-0106">Calcium</keyword>
<feature type="region of interest" description="Disordered" evidence="17">
    <location>
        <begin position="460"/>
        <end position="566"/>
    </location>
</feature>
<keyword evidence="11" id="KW-1278">Translocase</keyword>
<evidence type="ECO:0000256" key="16">
    <source>
        <dbReference type="RuleBase" id="RU361146"/>
    </source>
</evidence>
<dbReference type="InterPro" id="IPR006068">
    <property type="entry name" value="ATPase_P-typ_cation-transptr_C"/>
</dbReference>
<evidence type="ECO:0000256" key="4">
    <source>
        <dbReference type="ARBA" id="ARBA00022568"/>
    </source>
</evidence>
<dbReference type="GO" id="GO:0005388">
    <property type="term" value="F:P-type calcium transporter activity"/>
    <property type="evidence" value="ECO:0007669"/>
    <property type="project" value="UniProtKB-EC"/>
</dbReference>
<evidence type="ECO:0000313" key="22">
    <source>
        <dbReference type="Proteomes" id="UP001165080"/>
    </source>
</evidence>
<keyword evidence="10" id="KW-0460">Magnesium</keyword>
<comment type="subcellular location">
    <subcellularLocation>
        <location evidence="1">Endomembrane system</location>
        <topology evidence="1">Multi-pass membrane protein</topology>
    </subcellularLocation>
    <subcellularLocation>
        <location evidence="16">Membrane</location>
        <topology evidence="16">Multi-pass membrane protein</topology>
    </subcellularLocation>
</comment>
<dbReference type="InterPro" id="IPR001757">
    <property type="entry name" value="P_typ_ATPase"/>
</dbReference>
<evidence type="ECO:0000256" key="2">
    <source>
        <dbReference type="ARBA" id="ARBA00006124"/>
    </source>
</evidence>
<feature type="transmembrane region" description="Helical" evidence="16">
    <location>
        <begin position="307"/>
        <end position="327"/>
    </location>
</feature>
<dbReference type="Gene3D" id="3.40.1110.10">
    <property type="entry name" value="Calcium-transporting ATPase, cytoplasmic domain N"/>
    <property type="match status" value="2"/>
</dbReference>
<dbReference type="GO" id="GO:0016887">
    <property type="term" value="F:ATP hydrolysis activity"/>
    <property type="evidence" value="ECO:0007669"/>
    <property type="project" value="InterPro"/>
</dbReference>
<dbReference type="GO" id="GO:0005886">
    <property type="term" value="C:plasma membrane"/>
    <property type="evidence" value="ECO:0007669"/>
    <property type="project" value="TreeGrafter"/>
</dbReference>
<dbReference type="Pfam" id="PF00690">
    <property type="entry name" value="Cation_ATPase_N"/>
    <property type="match status" value="1"/>
</dbReference>
<dbReference type="Gene3D" id="1.20.1110.10">
    <property type="entry name" value="Calcium-transporting ATPase, transmembrane domain"/>
    <property type="match status" value="2"/>
</dbReference>
<dbReference type="Proteomes" id="UP001165080">
    <property type="component" value="Unassembled WGS sequence"/>
</dbReference>
<feature type="transmembrane region" description="Helical" evidence="16">
    <location>
        <begin position="1014"/>
        <end position="1032"/>
    </location>
</feature>
<dbReference type="GO" id="GO:0012505">
    <property type="term" value="C:endomembrane system"/>
    <property type="evidence" value="ECO:0007669"/>
    <property type="project" value="UniProtKB-SubCell"/>
</dbReference>
<dbReference type="FunFam" id="3.40.50.1000:FF:000001">
    <property type="entry name" value="Phospholipid-transporting ATPase IC"/>
    <property type="match status" value="1"/>
</dbReference>
<feature type="transmembrane region" description="Helical" evidence="16">
    <location>
        <begin position="149"/>
        <end position="168"/>
    </location>
</feature>
<keyword evidence="5 16" id="KW-0812">Transmembrane</keyword>
<dbReference type="PANTHER" id="PTHR24093">
    <property type="entry name" value="CATION TRANSPORTING ATPASE"/>
    <property type="match status" value="1"/>
</dbReference>
<evidence type="ECO:0000256" key="13">
    <source>
        <dbReference type="ARBA" id="ARBA00023065"/>
    </source>
</evidence>
<dbReference type="InterPro" id="IPR044492">
    <property type="entry name" value="P_typ_ATPase_HD_dom"/>
</dbReference>
<dbReference type="InterPro" id="IPR006408">
    <property type="entry name" value="P-type_ATPase_IIB"/>
</dbReference>
<feature type="region of interest" description="Disordered" evidence="17">
    <location>
        <begin position="1145"/>
        <end position="1199"/>
    </location>
</feature>
<evidence type="ECO:0000256" key="8">
    <source>
        <dbReference type="ARBA" id="ARBA00022837"/>
    </source>
</evidence>
<evidence type="ECO:0000256" key="9">
    <source>
        <dbReference type="ARBA" id="ARBA00022840"/>
    </source>
</evidence>
<comment type="caution">
    <text evidence="21">The sequence shown here is derived from an EMBL/GenBank/DDBJ whole genome shotgun (WGS) entry which is preliminary data.</text>
</comment>
<reference evidence="21 22" key="1">
    <citation type="journal article" date="2023" name="Commun. Biol.">
        <title>Reorganization of the ancestral sex-determining regions during the evolution of trioecy in Pleodorina starrii.</title>
        <authorList>
            <person name="Takahashi K."/>
            <person name="Suzuki S."/>
            <person name="Kawai-Toyooka H."/>
            <person name="Yamamoto K."/>
            <person name="Hamaji T."/>
            <person name="Ootsuki R."/>
            <person name="Yamaguchi H."/>
            <person name="Kawachi M."/>
            <person name="Higashiyama T."/>
            <person name="Nozaki H."/>
        </authorList>
    </citation>
    <scope>NUCLEOTIDE SEQUENCE [LARGE SCALE GENOMIC DNA]</scope>
    <source>
        <strain evidence="21 22">NIES-4479</strain>
    </source>
</reference>
<evidence type="ECO:0000259" key="20">
    <source>
        <dbReference type="Pfam" id="PF00690"/>
    </source>
</evidence>
<feature type="domain" description="P-type ATPase A" evidence="18">
    <location>
        <begin position="184"/>
        <end position="285"/>
    </location>
</feature>
<dbReference type="PRINTS" id="PR00119">
    <property type="entry name" value="CATATPASE"/>
</dbReference>
<feature type="domain" description="Cation-transporting P-type ATPase C-terminal" evidence="19">
    <location>
        <begin position="958"/>
        <end position="1136"/>
    </location>
</feature>
<keyword evidence="22" id="KW-1185">Reference proteome</keyword>
<evidence type="ECO:0000259" key="19">
    <source>
        <dbReference type="Pfam" id="PF00689"/>
    </source>
</evidence>
<evidence type="ECO:0000256" key="11">
    <source>
        <dbReference type="ARBA" id="ARBA00022967"/>
    </source>
</evidence>
<feature type="region of interest" description="Disordered" evidence="17">
    <location>
        <begin position="581"/>
        <end position="624"/>
    </location>
</feature>
<dbReference type="InterPro" id="IPR023298">
    <property type="entry name" value="ATPase_P-typ_TM_dom_sf"/>
</dbReference>
<evidence type="ECO:0000256" key="1">
    <source>
        <dbReference type="ARBA" id="ARBA00004127"/>
    </source>
</evidence>
<gene>
    <name evidence="21" type="primary">PLEST005384</name>
    <name evidence="21" type="ORF">PLESTB_001493400</name>
</gene>
<feature type="domain" description="Cation-transporting P-type ATPase N-terminal" evidence="20">
    <location>
        <begin position="85"/>
        <end position="129"/>
    </location>
</feature>
<feature type="region of interest" description="Disordered" evidence="17">
    <location>
        <begin position="35"/>
        <end position="76"/>
    </location>
</feature>
<dbReference type="GO" id="GO:0005524">
    <property type="term" value="F:ATP binding"/>
    <property type="evidence" value="ECO:0007669"/>
    <property type="project" value="UniProtKB-KW"/>
</dbReference>
<dbReference type="InterPro" id="IPR059000">
    <property type="entry name" value="ATPase_P-type_domA"/>
</dbReference>
<comment type="function">
    <text evidence="16">Catalyzes the hydrolysis of ATP coupled with the transport of calcium.</text>
</comment>
<name>A0A9W6BX59_9CHLO</name>
<feature type="compositionally biased region" description="Low complexity" evidence="17">
    <location>
        <begin position="495"/>
        <end position="519"/>
    </location>
</feature>
<dbReference type="PANTHER" id="PTHR24093:SF369">
    <property type="entry name" value="CALCIUM-TRANSPORTING ATPASE"/>
    <property type="match status" value="1"/>
</dbReference>
<comment type="similarity">
    <text evidence="2 16">Belongs to the cation transport ATPase (P-type) (TC 3.A.3) family. Type IIB subfamily.</text>
</comment>
<feature type="compositionally biased region" description="Low complexity" evidence="17">
    <location>
        <begin position="35"/>
        <end position="45"/>
    </location>
</feature>
<keyword evidence="13 16" id="KW-0406">Ion transport</keyword>
<dbReference type="InterPro" id="IPR004014">
    <property type="entry name" value="ATPase_P-typ_cation-transptr_N"/>
</dbReference>
<dbReference type="SFLD" id="SFLDG00002">
    <property type="entry name" value="C1.7:_P-type_atpase_like"/>
    <property type="match status" value="1"/>
</dbReference>
<feature type="transmembrane region" description="Helical" evidence="16">
    <location>
        <begin position="347"/>
        <end position="373"/>
    </location>
</feature>
<dbReference type="Gene3D" id="2.70.150.10">
    <property type="entry name" value="Calcium-transporting ATPase, cytoplasmic transduction domain A"/>
    <property type="match status" value="1"/>
</dbReference>
<feature type="compositionally biased region" description="Gly residues" evidence="17">
    <location>
        <begin position="589"/>
        <end position="618"/>
    </location>
</feature>
<dbReference type="InterPro" id="IPR023214">
    <property type="entry name" value="HAD_sf"/>
</dbReference>
<dbReference type="SFLD" id="SFLDF00027">
    <property type="entry name" value="p-type_atpase"/>
    <property type="match status" value="1"/>
</dbReference>
<feature type="transmembrane region" description="Helical" evidence="16">
    <location>
        <begin position="960"/>
        <end position="982"/>
    </location>
</feature>
<dbReference type="FunFam" id="1.20.1110.10:FF:000039">
    <property type="entry name" value="Calcium-transporting ATPase"/>
    <property type="match status" value="1"/>
</dbReference>
<dbReference type="EC" id="7.2.2.10" evidence="16"/>
<dbReference type="Gene3D" id="3.40.50.1000">
    <property type="entry name" value="HAD superfamily/HAD-like"/>
    <property type="match status" value="2"/>
</dbReference>
<dbReference type="FunFam" id="3.40.50.1000:FF:000018">
    <property type="entry name" value="Calcium-transporting ATPase"/>
    <property type="match status" value="1"/>
</dbReference>
<keyword evidence="3 16" id="KW-0813">Transport</keyword>
<feature type="transmembrane region" description="Helical" evidence="16">
    <location>
        <begin position="118"/>
        <end position="137"/>
    </location>
</feature>
<keyword evidence="9 16" id="KW-0067">ATP-binding</keyword>
<evidence type="ECO:0000256" key="10">
    <source>
        <dbReference type="ARBA" id="ARBA00022842"/>
    </source>
</evidence>
<accession>A0A9W6BX59</accession>
<dbReference type="EMBL" id="BRXU01000028">
    <property type="protein sequence ID" value="GLC59495.1"/>
    <property type="molecule type" value="Genomic_DNA"/>
</dbReference>
<dbReference type="InterPro" id="IPR008250">
    <property type="entry name" value="ATPase_P-typ_transduc_dom_A_sf"/>
</dbReference>
<keyword evidence="12 16" id="KW-1133">Transmembrane helix</keyword>
<feature type="compositionally biased region" description="Basic and acidic residues" evidence="17">
    <location>
        <begin position="528"/>
        <end position="547"/>
    </location>
</feature>
<evidence type="ECO:0000256" key="15">
    <source>
        <dbReference type="ARBA" id="ARBA00048694"/>
    </source>
</evidence>
<keyword evidence="4 16" id="KW-0109">Calcium transport</keyword>
<dbReference type="AlphaFoldDB" id="A0A9W6BX59"/>
<evidence type="ECO:0000256" key="14">
    <source>
        <dbReference type="ARBA" id="ARBA00023136"/>
    </source>
</evidence>
<proteinExistence type="inferred from homology"/>
<dbReference type="SFLD" id="SFLDS00003">
    <property type="entry name" value="Haloacid_Dehalogenase"/>
    <property type="match status" value="1"/>
</dbReference>
<feature type="transmembrane region" description="Helical" evidence="16">
    <location>
        <begin position="1117"/>
        <end position="1138"/>
    </location>
</feature>
<comment type="catalytic activity">
    <reaction evidence="15 16">
        <text>Ca(2+)(in) + ATP + H2O = Ca(2+)(out) + ADP + phosphate + H(+)</text>
        <dbReference type="Rhea" id="RHEA:18105"/>
        <dbReference type="ChEBI" id="CHEBI:15377"/>
        <dbReference type="ChEBI" id="CHEBI:15378"/>
        <dbReference type="ChEBI" id="CHEBI:29108"/>
        <dbReference type="ChEBI" id="CHEBI:30616"/>
        <dbReference type="ChEBI" id="CHEBI:43474"/>
        <dbReference type="ChEBI" id="CHEBI:456216"/>
        <dbReference type="EC" id="7.2.2.10"/>
    </reaction>
</comment>
<keyword evidence="14 16" id="KW-0472">Membrane</keyword>
<dbReference type="PRINTS" id="PR00120">
    <property type="entry name" value="HATPASE"/>
</dbReference>
<feature type="transmembrane region" description="Helical" evidence="16">
    <location>
        <begin position="933"/>
        <end position="954"/>
    </location>
</feature>
<protein>
    <recommendedName>
        <fullName evidence="16">Calcium-transporting ATPase</fullName>
        <ecNumber evidence="16">7.2.2.10</ecNumber>
    </recommendedName>
</protein>
<sequence>MDALRNQYGGADGLAAALCSDLQYGITTHEPDASATAGTAAAAAAPLPPPDEAGGVGRKAPTAATDQKRYGANGGGDGSGWAAPTLAQRVEVFGANQLAPVPLKSLLALIWDNLQDPILLLLIAAALVSTVLGAAIPEQRRESGWVEGVAIWVAIAVVVLVSSFNDYSKDRQFAALNRRRDLTDVTVLRDGAETRIPNTQVVAGDVLVVSAGDKVTADGLLAVPGLDRGGLMAVDESSLTGESEAVKKSLEEDPWVRCGTQVQEGGGRVLVLAVGGDTEYGRTMAIVGEAGGQDTPLTEKLGDLAGAIGKIGGAAAVVLFIVLLVIWIVKHRGFPIAKINDHGPVQFFLYCVTIVVVAVPEGLPLAVTISLAYSMRQMMDDQCFVRVLEACETLGGCTAICSDKTGTLTQNRMTVVEGWAAPGNKFDRAPLASELPEPLLEDLHLNIALNSKAFLVEPPPLQHQHQQHHSSPGHDQRRRHAASDGKQQQQQKSTPAVPAVPAVPASLRGLQQQQQQQQQLADSPQGVEEVRDSENRDLDLELGERRTSTAVAAPPPPVPEEPGGRAVSRCCLGVWSRLLGQGRRDGGDGGDGGGSVRSGGGDGGTEGGGAAAGGGGGASPPPRTVFVGNRTEGALLALMDYGWGVRRYGEVRRQYEGALEHVYGFTSERKMSSVVLRLPGGRLRLYNKGAAEWVLRACTAVQAADGLGAVPLDEQWRAELGALVDEMAGRGLRCIALAARDLDPDPDPSTAGGRPPGYWDEPPLENMVLQALLGIKDPLRPEVPQAVATCQQAGITVRMVTGDNVNTARFIARECGILTDGGTALEGPAFRALSDEQLAAALPRLQVLARSSPADKFRLVSALRARREVVAVTGDGTNDAPALKESDVGLAMGITGTEVAKEAADIVVLDDNFSSIVKAVMWGRTVFENIRKFVAFQLTVNIVALVVAFVGAIAGGREPLTVLQLLWVNLIMDTLAALALATERPDPLILTRKPYGRHEHLITGTMLRYMLSQAAYQIAVLFFMLYALPVVIPGRYGSTADPDHVRSLSLLFNTFIFCQVFNEVNSRRIADELNVFARLHRSPTFLGVLAVTVGAQVIIVELLGNFFDVEPLSWQEWLVSVALGAASLPLSTAVRLVGRGMRRRHRRHRLRGVDGDLSMATHQGPRSDPRHHQHHQNQHQTQTQDQRQRQRQRAGGGEV</sequence>
<dbReference type="NCBIfam" id="TIGR01517">
    <property type="entry name" value="ATPase-IIB_Ca"/>
    <property type="match status" value="1"/>
</dbReference>
<dbReference type="InterPro" id="IPR036412">
    <property type="entry name" value="HAD-like_sf"/>
</dbReference>
<dbReference type="PROSITE" id="PS00154">
    <property type="entry name" value="ATPASE_E1_E2"/>
    <property type="match status" value="1"/>
</dbReference>
<dbReference type="SUPFAM" id="SSF56784">
    <property type="entry name" value="HAD-like"/>
    <property type="match status" value="1"/>
</dbReference>
<dbReference type="InterPro" id="IPR023299">
    <property type="entry name" value="ATPase_P-typ_cyto_dom_N"/>
</dbReference>
<comment type="caution">
    <text evidence="16">Lacks conserved residue(s) required for the propagation of feature annotation.</text>
</comment>
<dbReference type="GO" id="GO:0046872">
    <property type="term" value="F:metal ion binding"/>
    <property type="evidence" value="ECO:0007669"/>
    <property type="project" value="UniProtKB-KW"/>
</dbReference>
<dbReference type="SUPFAM" id="SSF81653">
    <property type="entry name" value="Calcium ATPase, transduction domain A"/>
    <property type="match status" value="1"/>
</dbReference>
<keyword evidence="6" id="KW-0479">Metal-binding</keyword>
<evidence type="ECO:0000256" key="5">
    <source>
        <dbReference type="ARBA" id="ARBA00022692"/>
    </source>
</evidence>
<feature type="compositionally biased region" description="Polar residues" evidence="17">
    <location>
        <begin position="485"/>
        <end position="494"/>
    </location>
</feature>
<evidence type="ECO:0000256" key="7">
    <source>
        <dbReference type="ARBA" id="ARBA00022741"/>
    </source>
</evidence>
<evidence type="ECO:0000313" key="21">
    <source>
        <dbReference type="EMBL" id="GLC59495.1"/>
    </source>
</evidence>
<dbReference type="Pfam" id="PF00122">
    <property type="entry name" value="E1-E2_ATPase"/>
    <property type="match status" value="1"/>
</dbReference>
<evidence type="ECO:0000259" key="18">
    <source>
        <dbReference type="Pfam" id="PF00122"/>
    </source>
</evidence>
<evidence type="ECO:0000256" key="3">
    <source>
        <dbReference type="ARBA" id="ARBA00022448"/>
    </source>
</evidence>
<dbReference type="Pfam" id="PF08282">
    <property type="entry name" value="Hydrolase_3"/>
    <property type="match status" value="1"/>
</dbReference>
<feature type="transmembrane region" description="Helical" evidence="16">
    <location>
        <begin position="1085"/>
        <end position="1105"/>
    </location>
</feature>
<keyword evidence="7 16" id="KW-0547">Nucleotide-binding</keyword>
<dbReference type="SUPFAM" id="SSF81665">
    <property type="entry name" value="Calcium ATPase, transmembrane domain M"/>
    <property type="match status" value="1"/>
</dbReference>
<evidence type="ECO:0000256" key="6">
    <source>
        <dbReference type="ARBA" id="ARBA00022723"/>
    </source>
</evidence>